<feature type="domain" description="O-methyltransferase C-terminal" evidence="5">
    <location>
        <begin position="195"/>
        <end position="389"/>
    </location>
</feature>
<dbReference type="InterPro" id="IPR036388">
    <property type="entry name" value="WH-like_DNA-bd_sf"/>
</dbReference>
<accession>A0AAJ0BH44</accession>
<dbReference type="Proteomes" id="UP001239445">
    <property type="component" value="Unassembled WGS sequence"/>
</dbReference>
<gene>
    <name evidence="7" type="ORF">QBC47DRAFT_342126</name>
</gene>
<dbReference type="InterPro" id="IPR001077">
    <property type="entry name" value="COMT_C"/>
</dbReference>
<evidence type="ECO:0000256" key="1">
    <source>
        <dbReference type="ARBA" id="ARBA00022603"/>
    </source>
</evidence>
<evidence type="ECO:0000259" key="5">
    <source>
        <dbReference type="Pfam" id="PF00891"/>
    </source>
</evidence>
<dbReference type="EMBL" id="MU839831">
    <property type="protein sequence ID" value="KAK1757099.1"/>
    <property type="molecule type" value="Genomic_DNA"/>
</dbReference>
<dbReference type="InterPro" id="IPR029063">
    <property type="entry name" value="SAM-dependent_MTases_sf"/>
</dbReference>
<evidence type="ECO:0000256" key="3">
    <source>
        <dbReference type="ARBA" id="ARBA00022691"/>
    </source>
</evidence>
<dbReference type="SUPFAM" id="SSF46785">
    <property type="entry name" value="Winged helix' DNA-binding domain"/>
    <property type="match status" value="1"/>
</dbReference>
<keyword evidence="1" id="KW-0489">Methyltransferase</keyword>
<evidence type="ECO:0000256" key="2">
    <source>
        <dbReference type="ARBA" id="ARBA00022679"/>
    </source>
</evidence>
<name>A0AAJ0BH44_9PEZI</name>
<dbReference type="InterPro" id="IPR016461">
    <property type="entry name" value="COMT-like"/>
</dbReference>
<dbReference type="GO" id="GO:0008171">
    <property type="term" value="F:O-methyltransferase activity"/>
    <property type="evidence" value="ECO:0007669"/>
    <property type="project" value="InterPro"/>
</dbReference>
<keyword evidence="2" id="KW-0808">Transferase</keyword>
<dbReference type="Pfam" id="PF00891">
    <property type="entry name" value="Methyltransf_2"/>
    <property type="match status" value="1"/>
</dbReference>
<dbReference type="Gene3D" id="3.40.50.150">
    <property type="entry name" value="Vaccinia Virus protein VP39"/>
    <property type="match status" value="1"/>
</dbReference>
<dbReference type="GO" id="GO:0032259">
    <property type="term" value="P:methylation"/>
    <property type="evidence" value="ECO:0007669"/>
    <property type="project" value="UniProtKB-KW"/>
</dbReference>
<feature type="active site" description="Proton acceptor" evidence="4">
    <location>
        <position position="318"/>
    </location>
</feature>
<dbReference type="SUPFAM" id="SSF53335">
    <property type="entry name" value="S-adenosyl-L-methionine-dependent methyltransferases"/>
    <property type="match status" value="1"/>
</dbReference>
<evidence type="ECO:0000256" key="4">
    <source>
        <dbReference type="PIRSR" id="PIRSR005739-1"/>
    </source>
</evidence>
<dbReference type="PANTHER" id="PTHR43712:SF1">
    <property type="entry name" value="HYPOTHETICAL O-METHYLTRANSFERASE (EUROFUNG)-RELATED"/>
    <property type="match status" value="1"/>
</dbReference>
<keyword evidence="8" id="KW-1185">Reference proteome</keyword>
<dbReference type="Pfam" id="PF08100">
    <property type="entry name" value="Dimerisation"/>
    <property type="match status" value="1"/>
</dbReference>
<feature type="domain" description="O-methyltransferase dimerisation" evidence="6">
    <location>
        <begin position="68"/>
        <end position="136"/>
    </location>
</feature>
<dbReference type="PANTHER" id="PTHR43712">
    <property type="entry name" value="PUTATIVE (AFU_ORTHOLOGUE AFUA_4G14580)-RELATED"/>
    <property type="match status" value="1"/>
</dbReference>
<dbReference type="PIRSF" id="PIRSF005739">
    <property type="entry name" value="O-mtase"/>
    <property type="match status" value="1"/>
</dbReference>
<dbReference type="InterPro" id="IPR012967">
    <property type="entry name" value="COMT_dimerisation"/>
</dbReference>
<protein>
    <submittedName>
        <fullName evidence="7">O-methyltransferase B</fullName>
    </submittedName>
</protein>
<sequence length="411" mass="44675">MALPTKQEVSDLVASLGEVAKGYADTPDLEGYMSRVQIIAKAKELVRTLTTPDQIPNYHGLNMAELIAIRTFMRLGVLDAIPKTGAISLTDLAKATGAQESLLERMARILVATGFLDQTLPTGGAYKHTKFSLSYLLDRPSPGHLFLAMYDDWFKHMVAFDDYLAARGLPDSAREPDDPLHNPYTFGSGQDGTPVWAIMAQNPERLDSFQKGMAGIDVAIPVVGHFDFGVLADDDGTGEKRVQLVDVGGGHGVVLSKILTAHPTLDPGRTVLQERADVIGLAKTNGVLPGEVRLMEHDFMTEQPVKGAKAYFMRMILHDYADAVGIDILKRLADAMARDSRVLVCEMVLASRVGEHDFASAVLDQAVMTMGGKERTEEGFRSMLEAAGLELVQTWRAPGVPGGCVEGRLRR</sequence>
<reference evidence="7" key="1">
    <citation type="submission" date="2023-06" db="EMBL/GenBank/DDBJ databases">
        <title>Genome-scale phylogeny and comparative genomics of the fungal order Sordariales.</title>
        <authorList>
            <consortium name="Lawrence Berkeley National Laboratory"/>
            <person name="Hensen N."/>
            <person name="Bonometti L."/>
            <person name="Westerberg I."/>
            <person name="Brannstrom I.O."/>
            <person name="Guillou S."/>
            <person name="Cros-Aarteil S."/>
            <person name="Calhoun S."/>
            <person name="Haridas S."/>
            <person name="Kuo A."/>
            <person name="Mondo S."/>
            <person name="Pangilinan J."/>
            <person name="Riley R."/>
            <person name="Labutti K."/>
            <person name="Andreopoulos B."/>
            <person name="Lipzen A."/>
            <person name="Chen C."/>
            <person name="Yanf M."/>
            <person name="Daum C."/>
            <person name="Ng V."/>
            <person name="Clum A."/>
            <person name="Steindorff A."/>
            <person name="Ohm R."/>
            <person name="Martin F."/>
            <person name="Silar P."/>
            <person name="Natvig D."/>
            <person name="Lalanne C."/>
            <person name="Gautier V."/>
            <person name="Ament-Velasquez S.L."/>
            <person name="Kruys A."/>
            <person name="Hutchinson M.I."/>
            <person name="Powell A.J."/>
            <person name="Barry K."/>
            <person name="Miller A.N."/>
            <person name="Grigoriev I.V."/>
            <person name="Debuchy R."/>
            <person name="Gladieux P."/>
            <person name="Thoren M.H."/>
            <person name="Johannesson H."/>
        </authorList>
    </citation>
    <scope>NUCLEOTIDE SEQUENCE</scope>
    <source>
        <strain evidence="7">PSN4</strain>
    </source>
</reference>
<dbReference type="Gene3D" id="1.10.10.10">
    <property type="entry name" value="Winged helix-like DNA-binding domain superfamily/Winged helix DNA-binding domain"/>
    <property type="match status" value="1"/>
</dbReference>
<keyword evidence="3" id="KW-0949">S-adenosyl-L-methionine</keyword>
<proteinExistence type="predicted"/>
<dbReference type="GO" id="GO:0046983">
    <property type="term" value="F:protein dimerization activity"/>
    <property type="evidence" value="ECO:0007669"/>
    <property type="project" value="InterPro"/>
</dbReference>
<comment type="caution">
    <text evidence="7">The sequence shown here is derived from an EMBL/GenBank/DDBJ whole genome shotgun (WGS) entry which is preliminary data.</text>
</comment>
<organism evidence="7 8">
    <name type="scientific">Echria macrotheca</name>
    <dbReference type="NCBI Taxonomy" id="438768"/>
    <lineage>
        <taxon>Eukaryota</taxon>
        <taxon>Fungi</taxon>
        <taxon>Dikarya</taxon>
        <taxon>Ascomycota</taxon>
        <taxon>Pezizomycotina</taxon>
        <taxon>Sordariomycetes</taxon>
        <taxon>Sordariomycetidae</taxon>
        <taxon>Sordariales</taxon>
        <taxon>Schizotheciaceae</taxon>
        <taxon>Echria</taxon>
    </lineage>
</organism>
<dbReference type="PROSITE" id="PS51683">
    <property type="entry name" value="SAM_OMT_II"/>
    <property type="match status" value="1"/>
</dbReference>
<evidence type="ECO:0000313" key="8">
    <source>
        <dbReference type="Proteomes" id="UP001239445"/>
    </source>
</evidence>
<dbReference type="AlphaFoldDB" id="A0AAJ0BH44"/>
<evidence type="ECO:0000259" key="6">
    <source>
        <dbReference type="Pfam" id="PF08100"/>
    </source>
</evidence>
<evidence type="ECO:0000313" key="7">
    <source>
        <dbReference type="EMBL" id="KAK1757099.1"/>
    </source>
</evidence>
<dbReference type="InterPro" id="IPR036390">
    <property type="entry name" value="WH_DNA-bd_sf"/>
</dbReference>